<dbReference type="RefSeq" id="WP_194451597.1">
    <property type="nucleotide sequence ID" value="NZ_CP063849.1"/>
</dbReference>
<organism evidence="2 3">
    <name type="scientific">Paludibaculum fermentans</name>
    <dbReference type="NCBI Taxonomy" id="1473598"/>
    <lineage>
        <taxon>Bacteria</taxon>
        <taxon>Pseudomonadati</taxon>
        <taxon>Acidobacteriota</taxon>
        <taxon>Terriglobia</taxon>
        <taxon>Bryobacterales</taxon>
        <taxon>Bryobacteraceae</taxon>
        <taxon>Paludibaculum</taxon>
    </lineage>
</organism>
<name>A0A7S7SM10_PALFE</name>
<reference evidence="2 3" key="1">
    <citation type="submission" date="2020-10" db="EMBL/GenBank/DDBJ databases">
        <title>Complete genome sequence of Paludibaculum fermentans P105T, a facultatively anaerobic acidobacterium capable of dissimilatory Fe(III) reduction.</title>
        <authorList>
            <person name="Dedysh S.N."/>
            <person name="Beletsky A.V."/>
            <person name="Kulichevskaya I.S."/>
            <person name="Mardanov A.V."/>
            <person name="Ravin N.V."/>
        </authorList>
    </citation>
    <scope>NUCLEOTIDE SEQUENCE [LARGE SCALE GENOMIC DNA]</scope>
    <source>
        <strain evidence="2 3">P105</strain>
    </source>
</reference>
<evidence type="ECO:0000256" key="1">
    <source>
        <dbReference type="SAM" id="MobiDB-lite"/>
    </source>
</evidence>
<proteinExistence type="predicted"/>
<gene>
    <name evidence="2" type="ORF">IRI77_08255</name>
</gene>
<feature type="region of interest" description="Disordered" evidence="1">
    <location>
        <begin position="36"/>
        <end position="56"/>
    </location>
</feature>
<sequence length="96" mass="10481">MMRFLGLLLAFLFVVPLIRSILGLLARAFTSFAFKNTSQPAGANPQPPRVPSGGTLRKDPVCGTYVSEALALKRVSSGETFYYCSEECKKKHLAKA</sequence>
<dbReference type="Proteomes" id="UP000593892">
    <property type="component" value="Chromosome"/>
</dbReference>
<protein>
    <recommendedName>
        <fullName evidence="4">TRASH domain-containing protein</fullName>
    </recommendedName>
</protein>
<dbReference type="EMBL" id="CP063849">
    <property type="protein sequence ID" value="QOY89934.1"/>
    <property type="molecule type" value="Genomic_DNA"/>
</dbReference>
<keyword evidence="3" id="KW-1185">Reference proteome</keyword>
<dbReference type="AlphaFoldDB" id="A0A7S7SM10"/>
<evidence type="ECO:0000313" key="2">
    <source>
        <dbReference type="EMBL" id="QOY89934.1"/>
    </source>
</evidence>
<evidence type="ECO:0000313" key="3">
    <source>
        <dbReference type="Proteomes" id="UP000593892"/>
    </source>
</evidence>
<evidence type="ECO:0008006" key="4">
    <source>
        <dbReference type="Google" id="ProtNLM"/>
    </source>
</evidence>
<dbReference type="KEGG" id="pfer:IRI77_08255"/>
<accession>A0A7S7SM10</accession>